<dbReference type="AlphaFoldDB" id="A0A0F4Q0D4"/>
<evidence type="ECO:0000313" key="3">
    <source>
        <dbReference type="Proteomes" id="UP000033664"/>
    </source>
</evidence>
<dbReference type="eggNOG" id="ENOG502ZB16">
    <property type="taxonomic scope" value="Bacteria"/>
</dbReference>
<name>A0A0F4Q0D4_9GAMM</name>
<proteinExistence type="predicted"/>
<dbReference type="RefSeq" id="WP_045978141.1">
    <property type="nucleotide sequence ID" value="NZ_JXXY01000001.1"/>
</dbReference>
<feature type="transmembrane region" description="Helical" evidence="1">
    <location>
        <begin position="240"/>
        <end position="260"/>
    </location>
</feature>
<sequence>MGISYLSVIERYQEHHSVITPLLDALIQSLQAHPQWQNQPHLAFAKLCQHYHFAELCYLLDSNAVQLSANIDNKGNTLHGQGCSRASRPYFTAQQQGQFTLSEPYISLATGNLCVSVMAPCHQGSDNQGYVVVDIHLAQLVEYVMGDRSRSRFSGVFKAGYSVIVMSLFTLVLVLMYTVSMEIWHLLLSLNGDSDPLQPFGIIIFITLALSVFDLGKTILEEEILMHKDIFRHSSTRRTITRFISTILIAISIEALLTMFKASLGQTEYTTAALLMMLSVMGLLIGLGVYVYLGAKAELLLIQAQRAKKGS</sequence>
<accession>A0A0F4Q0D4</accession>
<keyword evidence="1" id="KW-0472">Membrane</keyword>
<gene>
    <name evidence="2" type="ORF">TW72_04865</name>
</gene>
<feature type="transmembrane region" description="Helical" evidence="1">
    <location>
        <begin position="272"/>
        <end position="293"/>
    </location>
</feature>
<dbReference type="GeneID" id="58227819"/>
<comment type="caution">
    <text evidence="2">The sequence shown here is derived from an EMBL/GenBank/DDBJ whole genome shotgun (WGS) entry which is preliminary data.</text>
</comment>
<reference evidence="2 3" key="1">
    <citation type="journal article" date="2015" name="BMC Genomics">
        <title>Genome mining reveals unlocked bioactive potential of marine Gram-negative bacteria.</title>
        <authorList>
            <person name="Machado H."/>
            <person name="Sonnenschein E.C."/>
            <person name="Melchiorsen J."/>
            <person name="Gram L."/>
        </authorList>
    </citation>
    <scope>NUCLEOTIDE SEQUENCE [LARGE SCALE GENOMIC DNA]</scope>
    <source>
        <strain evidence="2 3">S3137</strain>
    </source>
</reference>
<evidence type="ECO:0000313" key="2">
    <source>
        <dbReference type="EMBL" id="KJZ01173.1"/>
    </source>
</evidence>
<keyword evidence="3" id="KW-1185">Reference proteome</keyword>
<feature type="transmembrane region" description="Helical" evidence="1">
    <location>
        <begin position="200"/>
        <end position="220"/>
    </location>
</feature>
<dbReference type="SUPFAM" id="SSF103190">
    <property type="entry name" value="Sensory domain-like"/>
    <property type="match status" value="1"/>
</dbReference>
<keyword evidence="1" id="KW-1133">Transmembrane helix</keyword>
<dbReference type="OrthoDB" id="5611555at2"/>
<dbReference type="PATRIC" id="fig|151081.8.peg.147"/>
<feature type="transmembrane region" description="Helical" evidence="1">
    <location>
        <begin position="159"/>
        <end position="180"/>
    </location>
</feature>
<dbReference type="EMBL" id="JXXZ01000004">
    <property type="protein sequence ID" value="KJZ01173.1"/>
    <property type="molecule type" value="Genomic_DNA"/>
</dbReference>
<keyword evidence="1" id="KW-0812">Transmembrane</keyword>
<dbReference type="Proteomes" id="UP000033664">
    <property type="component" value="Unassembled WGS sequence"/>
</dbReference>
<evidence type="ECO:0000256" key="1">
    <source>
        <dbReference type="SAM" id="Phobius"/>
    </source>
</evidence>
<dbReference type="Gene3D" id="3.30.450.20">
    <property type="entry name" value="PAS domain"/>
    <property type="match status" value="1"/>
</dbReference>
<organism evidence="2 3">
    <name type="scientific">Pseudoalteromonas ruthenica</name>
    <dbReference type="NCBI Taxonomy" id="151081"/>
    <lineage>
        <taxon>Bacteria</taxon>
        <taxon>Pseudomonadati</taxon>
        <taxon>Pseudomonadota</taxon>
        <taxon>Gammaproteobacteria</taxon>
        <taxon>Alteromonadales</taxon>
        <taxon>Pseudoalteromonadaceae</taxon>
        <taxon>Pseudoalteromonas</taxon>
    </lineage>
</organism>
<dbReference type="InterPro" id="IPR029151">
    <property type="entry name" value="Sensor-like_sf"/>
</dbReference>
<protein>
    <submittedName>
        <fullName evidence="2">General glycosylation pathway protein</fullName>
    </submittedName>
</protein>